<comment type="similarity">
    <text evidence="9">Belongs to the binding-protein-dependent transport system permease family. LivHM subfamily.</text>
</comment>
<dbReference type="GO" id="GO:1903806">
    <property type="term" value="P:L-isoleucine import across plasma membrane"/>
    <property type="evidence" value="ECO:0007669"/>
    <property type="project" value="TreeGrafter"/>
</dbReference>
<keyword evidence="8 10" id="KW-0472">Membrane</keyword>
<feature type="transmembrane region" description="Helical" evidence="10">
    <location>
        <begin position="220"/>
        <end position="237"/>
    </location>
</feature>
<dbReference type="Pfam" id="PF02653">
    <property type="entry name" value="BPD_transp_2"/>
    <property type="match status" value="1"/>
</dbReference>
<feature type="transmembrane region" description="Helical" evidence="10">
    <location>
        <begin position="60"/>
        <end position="80"/>
    </location>
</feature>
<dbReference type="InterPro" id="IPR052157">
    <property type="entry name" value="BCAA_transport_permease"/>
</dbReference>
<dbReference type="RefSeq" id="WP_014556591.1">
    <property type="nucleotide sequence ID" value="NC_017459.1"/>
</dbReference>
<dbReference type="GO" id="GO:0015192">
    <property type="term" value="F:L-phenylalanine transmembrane transporter activity"/>
    <property type="evidence" value="ECO:0007669"/>
    <property type="project" value="TreeGrafter"/>
</dbReference>
<dbReference type="HOGENOM" id="CLU_039929_1_0_2"/>
<comment type="subcellular location">
    <subcellularLocation>
        <location evidence="1">Cell membrane</location>
        <topology evidence="1">Multi-pass membrane protein</topology>
    </subcellularLocation>
</comment>
<feature type="transmembrane region" description="Helical" evidence="10">
    <location>
        <begin position="332"/>
        <end position="356"/>
    </location>
</feature>
<dbReference type="EMBL" id="FR746099">
    <property type="protein sequence ID" value="CCC41156.1"/>
    <property type="molecule type" value="Genomic_DNA"/>
</dbReference>
<feature type="transmembrane region" description="Helical" evidence="10">
    <location>
        <begin position="266"/>
        <end position="286"/>
    </location>
</feature>
<evidence type="ECO:0000313" key="12">
    <source>
        <dbReference type="Proteomes" id="UP000007954"/>
    </source>
</evidence>
<dbReference type="Proteomes" id="UP000007954">
    <property type="component" value="Chromosome"/>
</dbReference>
<gene>
    <name evidence="11" type="primary">livH4</name>
    <name evidence="11" type="ordered locus">Hqrw_3389</name>
</gene>
<evidence type="ECO:0000256" key="1">
    <source>
        <dbReference type="ARBA" id="ARBA00004651"/>
    </source>
</evidence>
<evidence type="ECO:0000256" key="7">
    <source>
        <dbReference type="ARBA" id="ARBA00022989"/>
    </source>
</evidence>
<keyword evidence="4" id="KW-0997">Cell inner membrane</keyword>
<keyword evidence="3" id="KW-1003">Cell membrane</keyword>
<dbReference type="InterPro" id="IPR001851">
    <property type="entry name" value="ABC_transp_permease"/>
</dbReference>
<dbReference type="PANTHER" id="PTHR11795">
    <property type="entry name" value="BRANCHED-CHAIN AMINO ACID TRANSPORT SYSTEM PERMEASE PROTEIN LIVH"/>
    <property type="match status" value="1"/>
</dbReference>
<evidence type="ECO:0000313" key="11">
    <source>
        <dbReference type="EMBL" id="CCC41156.1"/>
    </source>
</evidence>
<dbReference type="AlphaFoldDB" id="G0LM36"/>
<proteinExistence type="inferred from homology"/>
<organism evidence="11 12">
    <name type="scientific">Haloquadratum walsbyi (strain DSM 16854 / JCM 12705 / C23)</name>
    <dbReference type="NCBI Taxonomy" id="768065"/>
    <lineage>
        <taxon>Archaea</taxon>
        <taxon>Methanobacteriati</taxon>
        <taxon>Methanobacteriota</taxon>
        <taxon>Stenosarchaea group</taxon>
        <taxon>Halobacteria</taxon>
        <taxon>Halobacteriales</taxon>
        <taxon>Haloferacaceae</taxon>
        <taxon>Haloquadratum</taxon>
    </lineage>
</organism>
<dbReference type="CDD" id="cd06582">
    <property type="entry name" value="TM_PBP1_LivH_like"/>
    <property type="match status" value="1"/>
</dbReference>
<keyword evidence="6" id="KW-0029">Amino-acid transport</keyword>
<feature type="transmembrane region" description="Helical" evidence="10">
    <location>
        <begin position="111"/>
        <end position="131"/>
    </location>
</feature>
<name>G0LM36_HALWC</name>
<evidence type="ECO:0000256" key="3">
    <source>
        <dbReference type="ARBA" id="ARBA00022475"/>
    </source>
</evidence>
<reference evidence="11 12" key="1">
    <citation type="journal article" date="2011" name="PLoS ONE">
        <title>Haloquadratum walsbyi: limited diversity in a global pond.</title>
        <authorList>
            <person name="Dyall-Smith M."/>
            <person name="Pfeiffer F."/>
            <person name="Klee K."/>
            <person name="Palm P."/>
            <person name="Gross K."/>
            <person name="Schuster S.C."/>
            <person name="Rampp M."/>
            <person name="Oesterhelt D."/>
        </authorList>
    </citation>
    <scope>NUCLEOTIDE SEQUENCE [LARGE SCALE GENOMIC DNA]</scope>
    <source>
        <strain evidence="12">DSM 16854 / JCM 12705 / C23</strain>
    </source>
</reference>
<protein>
    <submittedName>
        <fullName evidence="11">ABC-type transport system permease protein (Probable substrate branched-chain amino acids)</fullName>
    </submittedName>
</protein>
<accession>G0LM36</accession>
<feature type="transmembrane region" description="Helical" evidence="10">
    <location>
        <begin position="137"/>
        <end position="155"/>
    </location>
</feature>
<dbReference type="GeneID" id="12448201"/>
<feature type="transmembrane region" description="Helical" evidence="10">
    <location>
        <begin position="20"/>
        <end position="39"/>
    </location>
</feature>
<keyword evidence="2" id="KW-0813">Transport</keyword>
<dbReference type="GO" id="GO:0005886">
    <property type="term" value="C:plasma membrane"/>
    <property type="evidence" value="ECO:0007669"/>
    <property type="project" value="UniProtKB-SubCell"/>
</dbReference>
<dbReference type="GO" id="GO:0015188">
    <property type="term" value="F:L-isoleucine transmembrane transporter activity"/>
    <property type="evidence" value="ECO:0007669"/>
    <property type="project" value="TreeGrafter"/>
</dbReference>
<evidence type="ECO:0000256" key="2">
    <source>
        <dbReference type="ARBA" id="ARBA00022448"/>
    </source>
</evidence>
<evidence type="ECO:0000256" key="8">
    <source>
        <dbReference type="ARBA" id="ARBA00023136"/>
    </source>
</evidence>
<dbReference type="KEGG" id="hwc:Hqrw_3389"/>
<evidence type="ECO:0000256" key="10">
    <source>
        <dbReference type="SAM" id="Phobius"/>
    </source>
</evidence>
<feature type="transmembrane region" description="Helical" evidence="10">
    <location>
        <begin position="167"/>
        <end position="186"/>
    </location>
</feature>
<evidence type="ECO:0000256" key="6">
    <source>
        <dbReference type="ARBA" id="ARBA00022970"/>
    </source>
</evidence>
<dbReference type="GO" id="GO:0005304">
    <property type="term" value="F:L-valine transmembrane transporter activity"/>
    <property type="evidence" value="ECO:0007669"/>
    <property type="project" value="TreeGrafter"/>
</dbReference>
<evidence type="ECO:0000256" key="9">
    <source>
        <dbReference type="ARBA" id="ARBA00037998"/>
    </source>
</evidence>
<sequence length="368" mass="38149">MGIAETYTRGRRFAVTRPGSILLAIVGFILLFDLAGQLTSGQITFSSVGSLIWDGLMRGLVIGLAGIGLSMTYSILNFANFAHGDYITAGAFSGWATTYLIAGLGRADVGALLLVGAGGSVFGGTLGINVIGTPFAIIAGIIVAGIAAVGLTLAVDKIAYKPIRDESGIALLITSVGVAFALRYLMQFVFGPSVRGTTSQPASLSLYFIDGVVRVNTHDAALIIIGGALMLGVHLLLQRTKLGKAMRAMSDNEDLARVTGIPTEQVVRSVWVIGGGLTGIAGYMFILWKGTLGFNDGWLLLLLIFAAVILGGIGSIYGAITGGLVIGLTASVSVIWIPSTFARATAFIMMIVILLVKPSGIFSGRSTA</sequence>
<feature type="transmembrane region" description="Helical" evidence="10">
    <location>
        <begin position="298"/>
        <end position="320"/>
    </location>
</feature>
<dbReference type="GO" id="GO:0015808">
    <property type="term" value="P:L-alanine transport"/>
    <property type="evidence" value="ECO:0007669"/>
    <property type="project" value="TreeGrafter"/>
</dbReference>
<keyword evidence="5 10" id="KW-0812">Transmembrane</keyword>
<dbReference type="PANTHER" id="PTHR11795:SF371">
    <property type="entry name" value="HIGH-AFFINITY BRANCHED-CHAIN AMINO ACID TRANSPORT SYSTEM PERMEASE PROTEIN LIVH"/>
    <property type="match status" value="1"/>
</dbReference>
<dbReference type="GO" id="GO:0042941">
    <property type="term" value="P:D-alanine transmembrane transport"/>
    <property type="evidence" value="ECO:0007669"/>
    <property type="project" value="TreeGrafter"/>
</dbReference>
<evidence type="ECO:0000256" key="4">
    <source>
        <dbReference type="ARBA" id="ARBA00022519"/>
    </source>
</evidence>
<evidence type="ECO:0000256" key="5">
    <source>
        <dbReference type="ARBA" id="ARBA00022692"/>
    </source>
</evidence>
<keyword evidence="7 10" id="KW-1133">Transmembrane helix</keyword>
<dbReference type="GO" id="GO:0015190">
    <property type="term" value="F:L-leucine transmembrane transporter activity"/>
    <property type="evidence" value="ECO:0007669"/>
    <property type="project" value="TreeGrafter"/>
</dbReference>